<dbReference type="Proteomes" id="UP000597338">
    <property type="component" value="Unassembled WGS sequence"/>
</dbReference>
<accession>A0ABQ1MU17</accession>
<evidence type="ECO:0000313" key="1">
    <source>
        <dbReference type="EMBL" id="GGC46090.1"/>
    </source>
</evidence>
<name>A0ABQ1MU17_9SPHI</name>
<keyword evidence="2" id="KW-1185">Reference proteome</keyword>
<gene>
    <name evidence="1" type="ORF">GCM10011386_42970</name>
</gene>
<protein>
    <submittedName>
        <fullName evidence="1">Uncharacterized protein</fullName>
    </submittedName>
</protein>
<proteinExistence type="predicted"/>
<sequence length="91" mass="10443">MIIPYKTVIFVKNNTMGAKTLSDSSLATTQDKLNIVAQKLHQKQFEAGVLKVYRDERCEGTNEFIHQYPDGHEELVAVDANLKFIKLRDLY</sequence>
<dbReference type="EMBL" id="BMIK01000024">
    <property type="protein sequence ID" value="GGC46090.1"/>
    <property type="molecule type" value="Genomic_DNA"/>
</dbReference>
<evidence type="ECO:0000313" key="2">
    <source>
        <dbReference type="Proteomes" id="UP000597338"/>
    </source>
</evidence>
<comment type="caution">
    <text evidence="1">The sequence shown here is derived from an EMBL/GenBank/DDBJ whole genome shotgun (WGS) entry which is preliminary data.</text>
</comment>
<reference evidence="2" key="1">
    <citation type="journal article" date="2019" name="Int. J. Syst. Evol. Microbiol.">
        <title>The Global Catalogue of Microorganisms (GCM) 10K type strain sequencing project: providing services to taxonomists for standard genome sequencing and annotation.</title>
        <authorList>
            <consortium name="The Broad Institute Genomics Platform"/>
            <consortium name="The Broad Institute Genome Sequencing Center for Infectious Disease"/>
            <person name="Wu L."/>
            <person name="Ma J."/>
        </authorList>
    </citation>
    <scope>NUCLEOTIDE SEQUENCE [LARGE SCALE GENOMIC DNA]</scope>
    <source>
        <strain evidence="2">CGMCC 1.15342</strain>
    </source>
</reference>
<organism evidence="1 2">
    <name type="scientific">Parapedobacter defluvii</name>
    <dbReference type="NCBI Taxonomy" id="2045106"/>
    <lineage>
        <taxon>Bacteria</taxon>
        <taxon>Pseudomonadati</taxon>
        <taxon>Bacteroidota</taxon>
        <taxon>Sphingobacteriia</taxon>
        <taxon>Sphingobacteriales</taxon>
        <taxon>Sphingobacteriaceae</taxon>
        <taxon>Parapedobacter</taxon>
    </lineage>
</organism>